<dbReference type="EMBL" id="PZQS01000003">
    <property type="protein sequence ID" value="PVD33200.1"/>
    <property type="molecule type" value="Genomic_DNA"/>
</dbReference>
<dbReference type="PANTHER" id="PTHR15286">
    <property type="entry name" value="RAS-ASSOCIATING DOMAIN CONTAINING PROTEIN"/>
    <property type="match status" value="1"/>
</dbReference>
<dbReference type="PANTHER" id="PTHR15286:SF6">
    <property type="entry name" value="GH01133P"/>
    <property type="match status" value="1"/>
</dbReference>
<reference evidence="3 4" key="1">
    <citation type="submission" date="2018-04" db="EMBL/GenBank/DDBJ databases">
        <title>The genome of golden apple snail Pomacea canaliculata provides insight into stress tolerance and invasive adaptation.</title>
        <authorList>
            <person name="Liu C."/>
            <person name="Liu B."/>
            <person name="Ren Y."/>
            <person name="Zhang Y."/>
            <person name="Wang H."/>
            <person name="Li S."/>
            <person name="Jiang F."/>
            <person name="Yin L."/>
            <person name="Zhang G."/>
            <person name="Qian W."/>
            <person name="Fan W."/>
        </authorList>
    </citation>
    <scope>NUCLEOTIDE SEQUENCE [LARGE SCALE GENOMIC DNA]</scope>
    <source>
        <strain evidence="3">SZHN2017</strain>
        <tissue evidence="3">Muscle</tissue>
    </source>
</reference>
<evidence type="ECO:0000313" key="3">
    <source>
        <dbReference type="EMBL" id="PVD33200.1"/>
    </source>
</evidence>
<evidence type="ECO:0000256" key="2">
    <source>
        <dbReference type="SAM" id="MobiDB-lite"/>
    </source>
</evidence>
<sequence>MVPHDSLGSPPLSSSSSSSTLQNSDSSRVQSSSTESSQQCQSSESNSPVNSFRQSHVHSSSGLQSQGVQHSRGYPPDPKQVEECSNQSSPSPPLLPSSLPPSVTGRDLSLDDLMQDHKSSMADIETSVTGRDHSHQASLEIEEYDLDSNFPDTYKDFSGNEWPAVTVEYRLEDGLGPGGAHVENEHAKLVRLVDMQQERMKTQESQIDLINTEITSLEECEREYEENLQDILVELLQLENVERDLEPELSRLENVEWDNVLDGEKKCEQDLKCQIADCQAQIDVYQEKIEQLQQRERDLTEEIEAEKVRIQHEEDILKAEEARAQEEADKLGIEVESLQGQLQELHKTAGEREVVLRELDTALKSAEIDLQERQCQLLELEENLKEENLKCYLQILPKMIFSDRRVEKVTILKILEGRLSPRLPAASGPMPENATLPPFISALAPKNPSGVWV</sequence>
<feature type="compositionally biased region" description="Pro residues" evidence="2">
    <location>
        <begin position="90"/>
        <end position="99"/>
    </location>
</feature>
<name>A0A2T7PIJ0_POMCA</name>
<keyword evidence="1" id="KW-0175">Coiled coil</keyword>
<feature type="compositionally biased region" description="Polar residues" evidence="2">
    <location>
        <begin position="48"/>
        <end position="69"/>
    </location>
</feature>
<evidence type="ECO:0000313" key="4">
    <source>
        <dbReference type="Proteomes" id="UP000245119"/>
    </source>
</evidence>
<protein>
    <submittedName>
        <fullName evidence="3">Uncharacterized protein</fullName>
    </submittedName>
</protein>
<comment type="caution">
    <text evidence="3">The sequence shown here is derived from an EMBL/GenBank/DDBJ whole genome shotgun (WGS) entry which is preliminary data.</text>
</comment>
<accession>A0A2T7PIJ0</accession>
<organism evidence="3 4">
    <name type="scientific">Pomacea canaliculata</name>
    <name type="common">Golden apple snail</name>
    <dbReference type="NCBI Taxonomy" id="400727"/>
    <lineage>
        <taxon>Eukaryota</taxon>
        <taxon>Metazoa</taxon>
        <taxon>Spiralia</taxon>
        <taxon>Lophotrochozoa</taxon>
        <taxon>Mollusca</taxon>
        <taxon>Gastropoda</taxon>
        <taxon>Caenogastropoda</taxon>
        <taxon>Architaenioglossa</taxon>
        <taxon>Ampullarioidea</taxon>
        <taxon>Ampullariidae</taxon>
        <taxon>Pomacea</taxon>
    </lineage>
</organism>
<feature type="coiled-coil region" evidence="1">
    <location>
        <begin position="268"/>
        <end position="390"/>
    </location>
</feature>
<keyword evidence="4" id="KW-1185">Reference proteome</keyword>
<evidence type="ECO:0000256" key="1">
    <source>
        <dbReference type="SAM" id="Coils"/>
    </source>
</evidence>
<proteinExistence type="predicted"/>
<dbReference type="Proteomes" id="UP000245119">
    <property type="component" value="Linkage Group LG3"/>
</dbReference>
<gene>
    <name evidence="3" type="ORF">C0Q70_04451</name>
</gene>
<dbReference type="InterPro" id="IPR033593">
    <property type="entry name" value="N-RASSF"/>
</dbReference>
<dbReference type="AlphaFoldDB" id="A0A2T7PIJ0"/>
<feature type="region of interest" description="Disordered" evidence="2">
    <location>
        <begin position="1"/>
        <end position="108"/>
    </location>
</feature>
<dbReference type="OrthoDB" id="10051571at2759"/>
<feature type="compositionally biased region" description="Low complexity" evidence="2">
    <location>
        <begin position="1"/>
        <end position="47"/>
    </location>
</feature>